<dbReference type="PROSITE" id="PS51257">
    <property type="entry name" value="PROKAR_LIPOPROTEIN"/>
    <property type="match status" value="1"/>
</dbReference>
<accession>A0A832G072</accession>
<dbReference type="EMBL" id="DSVI01000004">
    <property type="protein sequence ID" value="HGT46644.1"/>
    <property type="molecule type" value="Genomic_DNA"/>
</dbReference>
<reference evidence="1" key="1">
    <citation type="journal article" date="2020" name="mSystems">
        <title>Genome- and Community-Level Interaction Insights into Carbon Utilization and Element Cycling Functions of Hydrothermarchaeota in Hydrothermal Sediment.</title>
        <authorList>
            <person name="Zhou Z."/>
            <person name="Liu Y."/>
            <person name="Xu W."/>
            <person name="Pan J."/>
            <person name="Luo Z.H."/>
            <person name="Li M."/>
        </authorList>
    </citation>
    <scope>NUCLEOTIDE SEQUENCE [LARGE SCALE GENOMIC DNA]</scope>
    <source>
        <strain evidence="1">SpSt-500</strain>
    </source>
</reference>
<name>A0A832G072_9BACT</name>
<comment type="caution">
    <text evidence="1">The sequence shown here is derived from an EMBL/GenBank/DDBJ whole genome shotgun (WGS) entry which is preliminary data.</text>
</comment>
<organism evidence="1">
    <name type="scientific">Ignavibacterium album</name>
    <dbReference type="NCBI Taxonomy" id="591197"/>
    <lineage>
        <taxon>Bacteria</taxon>
        <taxon>Pseudomonadati</taxon>
        <taxon>Ignavibacteriota</taxon>
        <taxon>Ignavibacteria</taxon>
        <taxon>Ignavibacteriales</taxon>
        <taxon>Ignavibacteriaceae</taxon>
        <taxon>Ignavibacterium</taxon>
    </lineage>
</organism>
<proteinExistence type="predicted"/>
<sequence length="364" mass="39033">MKKLLLLIPVLLIAGIFFYACEEQNVVDPSGLQKVDVGYVNSGQSCVQLTAGQNIDAGTVCFDDIDTNNDGTDDALLITYNTTGGWELVETHLFIGTATSQIPMTRSGNPIPGQFPYNSGNITGQTTYTITIPFTELGFSCPGPTKYVVAAHASLRKVVNGVVVDTQTGWGAGTRINTKGNWGTYFDIYITCDETTPPPPGSCTETAFAKGESSICFSVYSEFLDNPNRWGWTNGPLSTGLYTMTLWAGAGQCNINNGTNVGTLTVNYTGSTATVTYNVNPPYSLTEVHLYVGNEILPKQCTGNPNNPNHYHCEFTLAPGQYPIVNENLSEGTTSITYTVPNLSGQIYVVAHATVKGFPCTSGN</sequence>
<protein>
    <submittedName>
        <fullName evidence="1">Uncharacterized protein</fullName>
    </submittedName>
</protein>
<dbReference type="AlphaFoldDB" id="A0A832G072"/>
<gene>
    <name evidence="1" type="ORF">ENS56_01250</name>
</gene>
<evidence type="ECO:0000313" key="1">
    <source>
        <dbReference type="EMBL" id="HGT46644.1"/>
    </source>
</evidence>